<feature type="binding site" evidence="7">
    <location>
        <position position="164"/>
    </location>
    <ligand>
        <name>S-adenosyl-L-methionine</name>
        <dbReference type="ChEBI" id="CHEBI:59789"/>
    </ligand>
</feature>
<evidence type="ECO:0000259" key="8">
    <source>
        <dbReference type="Pfam" id="PF00588"/>
    </source>
</evidence>
<keyword evidence="6 7" id="KW-0694">RNA-binding</keyword>
<feature type="binding site" evidence="7">
    <location>
        <position position="121"/>
    </location>
    <ligand>
        <name>S-adenosyl-L-methionine</name>
        <dbReference type="ChEBI" id="CHEBI:59789"/>
    </ligand>
</feature>
<dbReference type="InterPro" id="IPR001537">
    <property type="entry name" value="SpoU_MeTrfase"/>
</dbReference>
<feature type="domain" description="tRNA/rRNA methyltransferase SpoU type" evidence="8">
    <location>
        <begin position="41"/>
        <end position="184"/>
    </location>
</feature>
<name>A0A8J7S8V4_9BACT</name>
<evidence type="ECO:0000256" key="1">
    <source>
        <dbReference type="ARBA" id="ARBA00022555"/>
    </source>
</evidence>
<accession>A0A8J7S8V4</accession>
<dbReference type="HAMAP" id="MF_02060">
    <property type="entry name" value="tRNA_methyltr_TrmH"/>
    <property type="match status" value="1"/>
</dbReference>
<dbReference type="InterPro" id="IPR029026">
    <property type="entry name" value="tRNA_m1G_MTases_N"/>
</dbReference>
<protein>
    <recommendedName>
        <fullName evidence="7">tRNA (guanosine(18)-2'-O)-methyltransferase</fullName>
        <ecNumber evidence="7">2.1.1.34</ecNumber>
    </recommendedName>
    <alternativeName>
        <fullName evidence="7">tRNA [Gm18] methyltransferase</fullName>
    </alternativeName>
</protein>
<evidence type="ECO:0000256" key="6">
    <source>
        <dbReference type="ARBA" id="ARBA00022884"/>
    </source>
</evidence>
<keyword evidence="3 7" id="KW-0808">Transferase</keyword>
<dbReference type="GO" id="GO:0002938">
    <property type="term" value="P:tRNA guanine ribose methylation"/>
    <property type="evidence" value="ECO:0007669"/>
    <property type="project" value="UniProtKB-UniRule"/>
</dbReference>
<dbReference type="InterPro" id="IPR033671">
    <property type="entry name" value="TrmH"/>
</dbReference>
<dbReference type="InterPro" id="IPR029028">
    <property type="entry name" value="Alpha/beta_knot_MTases"/>
</dbReference>
<dbReference type="EC" id="2.1.1.34" evidence="7"/>
<gene>
    <name evidence="7" type="primary">trmH</name>
    <name evidence="9" type="ORF">NATSA_07270</name>
</gene>
<evidence type="ECO:0000256" key="4">
    <source>
        <dbReference type="ARBA" id="ARBA00022691"/>
    </source>
</evidence>
<dbReference type="PANTHER" id="PTHR43453:SF1">
    <property type="entry name" value="TRNA_RRNA METHYLTRANSFERASE SPOU TYPE DOMAIN-CONTAINING PROTEIN"/>
    <property type="match status" value="1"/>
</dbReference>
<evidence type="ECO:0000256" key="2">
    <source>
        <dbReference type="ARBA" id="ARBA00022603"/>
    </source>
</evidence>
<proteinExistence type="inferred from homology"/>
<dbReference type="SUPFAM" id="SSF75217">
    <property type="entry name" value="alpha/beta knot"/>
    <property type="match status" value="1"/>
</dbReference>
<dbReference type="Proteomes" id="UP000673975">
    <property type="component" value="Unassembled WGS sequence"/>
</dbReference>
<comment type="caution">
    <text evidence="7">Lacks conserved residue(s) required for the propagation of feature annotation.</text>
</comment>
<keyword evidence="5 7" id="KW-0819">tRNA processing</keyword>
<evidence type="ECO:0000256" key="5">
    <source>
        <dbReference type="ARBA" id="ARBA00022694"/>
    </source>
</evidence>
<dbReference type="EMBL" id="JAFIDN010000004">
    <property type="protein sequence ID" value="MBP3192458.1"/>
    <property type="molecule type" value="Genomic_DNA"/>
</dbReference>
<dbReference type="RefSeq" id="WP_210511356.1">
    <property type="nucleotide sequence ID" value="NZ_JAFIDN010000004.1"/>
</dbReference>
<keyword evidence="1 7" id="KW-0820">tRNA-binding</keyword>
<comment type="similarity">
    <text evidence="7">Belongs to the class IV-like SAM-binding methyltransferase superfamily. RNA methyltransferase TrmH family.</text>
</comment>
<organism evidence="9 10">
    <name type="scientific">Natronogracilivirga saccharolytica</name>
    <dbReference type="NCBI Taxonomy" id="2812953"/>
    <lineage>
        <taxon>Bacteria</taxon>
        <taxon>Pseudomonadati</taxon>
        <taxon>Balneolota</taxon>
        <taxon>Balneolia</taxon>
        <taxon>Balneolales</taxon>
        <taxon>Cyclonatronaceae</taxon>
        <taxon>Natronogracilivirga</taxon>
    </lineage>
</organism>
<evidence type="ECO:0000313" key="9">
    <source>
        <dbReference type="EMBL" id="MBP3192458.1"/>
    </source>
</evidence>
<dbReference type="AlphaFoldDB" id="A0A8J7S8V4"/>
<keyword evidence="2 7" id="KW-0489">Methyltransferase</keyword>
<keyword evidence="4 7" id="KW-0949">S-adenosyl-L-methionine</keyword>
<keyword evidence="10" id="KW-1185">Reference proteome</keyword>
<dbReference type="GO" id="GO:0141100">
    <property type="term" value="F:tRNA (guanine(18)-2'-O)-methyltransferase activity"/>
    <property type="evidence" value="ECO:0007669"/>
    <property type="project" value="UniProtKB-UniRule"/>
</dbReference>
<dbReference type="GO" id="GO:0000049">
    <property type="term" value="F:tRNA binding"/>
    <property type="evidence" value="ECO:0007669"/>
    <property type="project" value="UniProtKB-UniRule"/>
</dbReference>
<dbReference type="PANTHER" id="PTHR43453">
    <property type="entry name" value="RRNA METHYLASE-LIKE"/>
    <property type="match status" value="1"/>
</dbReference>
<dbReference type="Gene3D" id="3.40.1280.10">
    <property type="match status" value="1"/>
</dbReference>
<dbReference type="CDD" id="cd18092">
    <property type="entry name" value="SpoU-like_TrmH"/>
    <property type="match status" value="1"/>
</dbReference>
<evidence type="ECO:0000256" key="3">
    <source>
        <dbReference type="ARBA" id="ARBA00022679"/>
    </source>
</evidence>
<comment type="catalytic activity">
    <reaction evidence="7">
        <text>guanosine(18) in tRNA + S-adenosyl-L-methionine = 2'-O-methylguanosine(18) in tRNA + S-adenosyl-L-homocysteine + H(+)</text>
        <dbReference type="Rhea" id="RHEA:20077"/>
        <dbReference type="Rhea" id="RHEA-COMP:10190"/>
        <dbReference type="Rhea" id="RHEA-COMP:10192"/>
        <dbReference type="ChEBI" id="CHEBI:15378"/>
        <dbReference type="ChEBI" id="CHEBI:57856"/>
        <dbReference type="ChEBI" id="CHEBI:59789"/>
        <dbReference type="ChEBI" id="CHEBI:74269"/>
        <dbReference type="ChEBI" id="CHEBI:74445"/>
        <dbReference type="EC" id="2.1.1.34"/>
    </reaction>
</comment>
<reference evidence="9" key="1">
    <citation type="submission" date="2021-02" db="EMBL/GenBank/DDBJ databases">
        <title>Natronogracilivirga saccharolytica gen. nov. sp. nov. a new anaerobic, haloalkiliphilic carbohydrate-fermenting bacterium from soda lake and proposing of Cyclonatronumiaceae fam. nov. in the phylum Balneolaeota.</title>
        <authorList>
            <person name="Zhilina T.N."/>
            <person name="Sorokin D.Y."/>
            <person name="Zavarzina D.G."/>
            <person name="Toshchakov S.V."/>
            <person name="Kublanov I.V."/>
        </authorList>
    </citation>
    <scope>NUCLEOTIDE SEQUENCE</scope>
    <source>
        <strain evidence="9">Z-1702</strain>
    </source>
</reference>
<evidence type="ECO:0000313" key="10">
    <source>
        <dbReference type="Proteomes" id="UP000673975"/>
    </source>
</evidence>
<comment type="caution">
    <text evidence="9">The sequence shown here is derived from an EMBL/GenBank/DDBJ whole genome shotgun (WGS) entry which is preliminary data.</text>
</comment>
<sequence length="232" mass="27048">MSEMPDASRRELETSFFSNYVSEHKKTLFRELLAHRTRFFTVVLEDIYQPQNASAVLRSCDGFGIQDVHVIENRNFFDIDKGVTIGSDKWLDVHRYNKPDTNNTLEAYRQLREKGYRIVATTPHKKQVSLPDFFPAEPTALVFGAEKLGLTPDAVDHADAWLHLPMYGFSESFNISVCVALCLYHLRQHLEKTDIPWQLTESEKSDLYLQWLRKSIRKLPALERKLKEMLDR</sequence>
<comment type="function">
    <text evidence="7">Catalyzes the 2'-O methylation of guanosine at position 18 in tRNA.</text>
</comment>
<dbReference type="Pfam" id="PF00588">
    <property type="entry name" value="SpoU_methylase"/>
    <property type="match status" value="1"/>
</dbReference>
<evidence type="ECO:0000256" key="7">
    <source>
        <dbReference type="HAMAP-Rule" id="MF_02060"/>
    </source>
</evidence>